<keyword evidence="3" id="KW-1185">Reference proteome</keyword>
<evidence type="ECO:0000313" key="2">
    <source>
        <dbReference type="EMBL" id="ACN16505.1"/>
    </source>
</evidence>
<dbReference type="EMBL" id="CP001087">
    <property type="protein sequence ID" value="ACN16505.1"/>
    <property type="molecule type" value="Genomic_DNA"/>
</dbReference>
<name>C0QJJ5_DESAH</name>
<dbReference type="Proteomes" id="UP000000442">
    <property type="component" value="Chromosome"/>
</dbReference>
<protein>
    <submittedName>
        <fullName evidence="1">Uncharacterized protein</fullName>
    </submittedName>
</protein>
<dbReference type="RefSeq" id="WP_012663096.1">
    <property type="nucleotide sequence ID" value="NC_012108.1"/>
</dbReference>
<evidence type="ECO:0000313" key="3">
    <source>
        <dbReference type="Proteomes" id="UP000000442"/>
    </source>
</evidence>
<dbReference type="AlphaFoldDB" id="C0QJJ5"/>
<dbReference type="KEGG" id="dat:HRM2_07340"/>
<dbReference type="EMBL" id="CP001087">
    <property type="protein sequence ID" value="ACN13848.1"/>
    <property type="molecule type" value="Genomic_DNA"/>
</dbReference>
<evidence type="ECO:0000313" key="1">
    <source>
        <dbReference type="EMBL" id="ACN13848.1"/>
    </source>
</evidence>
<dbReference type="KEGG" id="dat:HRM2_34300"/>
<reference evidence="1" key="1">
    <citation type="submission" date="2008-05" db="EMBL/GenBank/DDBJ databases">
        <authorList>
            <person name="Strittmatter A."/>
            <person name="Liesegang H."/>
            <person name="Rabus R."/>
            <person name="Decker I."/>
            <person name="Amann J."/>
            <person name="Andres S."/>
            <person name="Henne A."/>
            <person name="Martinez-Arias R."/>
            <person name="Bartels D."/>
            <person name="Goesmann A."/>
            <person name="Krause L."/>
            <person name="Puehler A."/>
            <person name="Klenk H.-K."/>
            <person name="Richter M."/>
            <person name="Schueler M."/>
            <person name="Gloeckner F.O."/>
            <person name="Meyerdierks A."/>
            <person name="Widdel F."/>
            <person name="Gottschalk G."/>
            <person name="Amann R."/>
        </authorList>
    </citation>
    <scope>NUCLEOTIDE SEQUENCE</scope>
    <source>
        <strain>HRM2</strain>
    </source>
</reference>
<organism evidence="1 3">
    <name type="scientific">Desulforapulum autotrophicum (strain ATCC 43914 / DSM 3382 / VKM B-1955 / HRM2)</name>
    <name type="common">Desulfobacterium autotrophicum</name>
    <dbReference type="NCBI Taxonomy" id="177437"/>
    <lineage>
        <taxon>Bacteria</taxon>
        <taxon>Pseudomonadati</taxon>
        <taxon>Thermodesulfobacteriota</taxon>
        <taxon>Desulfobacteria</taxon>
        <taxon>Desulfobacterales</taxon>
        <taxon>Desulfobacteraceae</taxon>
        <taxon>Desulforapulum</taxon>
    </lineage>
</organism>
<dbReference type="HOGENOM" id="CLU_2179547_0_0_7"/>
<reference evidence="1 3" key="2">
    <citation type="journal article" date="2009" name="Environ. Microbiol.">
        <title>Genome sequence of Desulfobacterium autotrophicum HRM2, a marine sulfate reducer oxidizing organic carbon completely to carbon dioxide.</title>
        <authorList>
            <person name="Strittmatter A.W."/>
            <person name="Liesegang H."/>
            <person name="Rabus R."/>
            <person name="Decker I."/>
            <person name="Amann J."/>
            <person name="Andres S."/>
            <person name="Henne A."/>
            <person name="Fricke W.F."/>
            <person name="Martinez-Arias R."/>
            <person name="Bartels D."/>
            <person name="Goesmann A."/>
            <person name="Krause L."/>
            <person name="Puehler A."/>
            <person name="Klenk H.P."/>
            <person name="Richter M."/>
            <person name="Schuler M."/>
            <person name="Gloeckner F.O."/>
            <person name="Meyerdierks A."/>
            <person name="Gottschalk G."/>
            <person name="Amann R."/>
        </authorList>
    </citation>
    <scope>NUCLEOTIDE SEQUENCE [LARGE SCALE GENOMIC DNA]</scope>
    <source>
        <strain evidence="3">ATCC 43914 / DSM 3382 / HRM2</strain>
        <strain evidence="1">HRM2</strain>
    </source>
</reference>
<accession>C0QJJ5</accession>
<proteinExistence type="predicted"/>
<dbReference type="STRING" id="177437.HRM2_07340"/>
<sequence>MQEAATIKCSVERVGLEQVEACSAQFYGKHTGEVICSSIFKQQPFYLLEAKIAPNTWLDIQEIYTQEELPSCYQERQQAKDAKSKLKSFLIGKWKGRFKKFPIRVREIF</sequence>
<gene>
    <name evidence="1" type="ordered locus">HRM2_07340</name>
    <name evidence="2" type="ordered locus">HRM2_34300</name>
</gene>